<name>A0A562TT39_9SPHI</name>
<dbReference type="RefSeq" id="WP_144915729.1">
    <property type="nucleotide sequence ID" value="NZ_VLLI01000014.1"/>
</dbReference>
<evidence type="ECO:0000313" key="2">
    <source>
        <dbReference type="Proteomes" id="UP000317010"/>
    </source>
</evidence>
<accession>A0A562TT39</accession>
<protein>
    <submittedName>
        <fullName evidence="1">TonB-dependent receptor-like protein</fullName>
    </submittedName>
</protein>
<comment type="caution">
    <text evidence="1">The sequence shown here is derived from an EMBL/GenBank/DDBJ whole genome shotgun (WGS) entry which is preliminary data.</text>
</comment>
<dbReference type="InterPro" id="IPR037066">
    <property type="entry name" value="Plug_dom_sf"/>
</dbReference>
<dbReference type="EMBL" id="VLLI01000014">
    <property type="protein sequence ID" value="TWI95950.1"/>
    <property type="molecule type" value="Genomic_DNA"/>
</dbReference>
<organism evidence="1 2">
    <name type="scientific">Mucilaginibacter frigoritolerans</name>
    <dbReference type="NCBI Taxonomy" id="652788"/>
    <lineage>
        <taxon>Bacteria</taxon>
        <taxon>Pseudomonadati</taxon>
        <taxon>Bacteroidota</taxon>
        <taxon>Sphingobacteriia</taxon>
        <taxon>Sphingobacteriales</taxon>
        <taxon>Sphingobacteriaceae</taxon>
        <taxon>Mucilaginibacter</taxon>
    </lineage>
</organism>
<gene>
    <name evidence="1" type="ORF">JN11_04225</name>
</gene>
<dbReference type="Proteomes" id="UP000317010">
    <property type="component" value="Unassembled WGS sequence"/>
</dbReference>
<keyword evidence="2" id="KW-1185">Reference proteome</keyword>
<dbReference type="SUPFAM" id="SSF56935">
    <property type="entry name" value="Porins"/>
    <property type="match status" value="1"/>
</dbReference>
<proteinExistence type="predicted"/>
<reference evidence="1 2" key="1">
    <citation type="submission" date="2019-07" db="EMBL/GenBank/DDBJ databases">
        <title>Genomic Encyclopedia of Archaeal and Bacterial Type Strains, Phase II (KMG-II): from individual species to whole genera.</title>
        <authorList>
            <person name="Goeker M."/>
        </authorList>
    </citation>
    <scope>NUCLEOTIDE SEQUENCE [LARGE SCALE GENOMIC DNA]</scope>
    <source>
        <strain evidence="1 2">ATCC BAA-1854</strain>
    </source>
</reference>
<dbReference type="Gene3D" id="2.170.130.10">
    <property type="entry name" value="TonB-dependent receptor, plug domain"/>
    <property type="match status" value="1"/>
</dbReference>
<evidence type="ECO:0000313" key="1">
    <source>
        <dbReference type="EMBL" id="TWI95950.1"/>
    </source>
</evidence>
<sequence>MKKRIPLFIFSILITTLTYAQTDSLILKHHIDALEQYAENNPAEKVHLHLNSPWYGLGDTIWFKAYTVIGNHHQPSTLSGILYAELINGGDTVVQRLILPLHLGMANGDFVVPYTYKSGTYRLRAYTNWMRNDSAYYYDELINIGGLAAFPTAVKAQTILPLNNSASSNITDIDVQFFPEGGYLVNGLRSKVAFKAINSAGISENIQGSVTDQDGNEIASFTSQHAGMGQFALLPEPGKQYKAKITTTNGSTFTVNLPQAQDSGFTLTINNAADSIYVKVAANQTYFNSNQNAPFYLLAQAGGKCYYSGSGKLLNPVFTTVLDKARFPSGIVQFTLFSQTGEPLNERVVFIKKAAELSLALSTHMQSYEPRDSVSISLEAKKADIKGVVGSFSVSVTDETDIPVDEQAEYTIFTDLLLTQELKGHIENPNYYFINNNDQARTDLDLLMLTQGYHRFEWKKILAGKIEEPIFKPETSLSLLGIVKTQSNKPVPNGMVRLTSIKDFFSADTLTDASGNFTFKNVNLPDSTKAIINARKINGGRNVKIIIRETQYPSVNKRNKQTANAVSATTPESVLAAMKKTYTEEQQRGLKNVIQLKQVEVKSKKNEFFDPTLSDNMKFSGNLNGPGNADQVFLGSKLIGCAKLSECLQGRLFSVIWRNGLPYSLHTTRLRGGGPMAIMIDGAQASPNDLDDINPDDVYAIEVLTSISYLSIYGSSAPNGALLITLKHGAGAADNVHYPVDGLVTYKFKGYYKEREFYSPRYESKNTSTVADIRKAIYWNPNIITDANGKASFGYFNAGSKGTYRVVIEGIDGEGNLGRQVLRYEVK</sequence>
<keyword evidence="1" id="KW-0675">Receptor</keyword>
<dbReference type="InterPro" id="IPR008969">
    <property type="entry name" value="CarboxyPept-like_regulatory"/>
</dbReference>
<dbReference type="AlphaFoldDB" id="A0A562TT39"/>
<dbReference type="SUPFAM" id="SSF49464">
    <property type="entry name" value="Carboxypeptidase regulatory domain-like"/>
    <property type="match status" value="1"/>
</dbReference>
<dbReference type="OrthoDB" id="679547at2"/>